<name>B8GCD7_CHLAD</name>
<dbReference type="NCBIfam" id="TIGR02401">
    <property type="entry name" value="trehalose_TreY"/>
    <property type="match status" value="1"/>
</dbReference>
<dbReference type="OrthoDB" id="9805159at2"/>
<dbReference type="RefSeq" id="WP_015940839.1">
    <property type="nucleotide sequence ID" value="NC_011831.1"/>
</dbReference>
<dbReference type="EC" id="5.4.99.15" evidence="2"/>
<keyword evidence="2" id="KW-0413">Isomerase</keyword>
<dbReference type="InterPro" id="IPR006047">
    <property type="entry name" value="GH13_cat_dom"/>
</dbReference>
<dbReference type="GO" id="GO:0005992">
    <property type="term" value="P:trehalose biosynthetic process"/>
    <property type="evidence" value="ECO:0007669"/>
    <property type="project" value="TreeGrafter"/>
</dbReference>
<proteinExistence type="predicted"/>
<dbReference type="EMBL" id="CP001337">
    <property type="protein sequence ID" value="ACL24981.1"/>
    <property type="molecule type" value="Genomic_DNA"/>
</dbReference>
<dbReference type="Gene3D" id="3.20.20.80">
    <property type="entry name" value="Glycosidases"/>
    <property type="match status" value="3"/>
</dbReference>
<keyword evidence="3" id="KW-1185">Reference proteome</keyword>
<feature type="domain" description="Glycosyl hydrolase family 13 catalytic" evidence="1">
    <location>
        <begin position="16"/>
        <end position="539"/>
    </location>
</feature>
<dbReference type="PANTHER" id="PTHR10357:SF216">
    <property type="entry name" value="MALTOOLIGOSYL TREHALOSE SYNTHASE-RELATED"/>
    <property type="match status" value="1"/>
</dbReference>
<dbReference type="eggNOG" id="COG3280">
    <property type="taxonomic scope" value="Bacteria"/>
</dbReference>
<dbReference type="HOGENOM" id="CLU_005045_1_0_0"/>
<protein>
    <submittedName>
        <fullName evidence="2">Malto-oligosyltrehalose synthase</fullName>
        <ecNumber evidence="2">5.4.99.15</ecNumber>
    </submittedName>
</protein>
<dbReference type="CAZy" id="GH13">
    <property type="family name" value="Glycoside Hydrolase Family 13"/>
</dbReference>
<dbReference type="NCBIfam" id="NF011087">
    <property type="entry name" value="PRK14511.1-5"/>
    <property type="match status" value="1"/>
</dbReference>
<organism evidence="2 3">
    <name type="scientific">Chloroflexus aggregans (strain MD-66 / DSM 9485)</name>
    <dbReference type="NCBI Taxonomy" id="326427"/>
    <lineage>
        <taxon>Bacteria</taxon>
        <taxon>Bacillati</taxon>
        <taxon>Chloroflexota</taxon>
        <taxon>Chloroflexia</taxon>
        <taxon>Chloroflexales</taxon>
        <taxon>Chloroflexineae</taxon>
        <taxon>Chloroflexaceae</taxon>
        <taxon>Chloroflexus</taxon>
    </lineage>
</organism>
<sequence length="986" mass="111704">MIDAELRIPRATYRLQLNADLTFTDVARLVPYFVDLGIGDLYFSPILTPRAGSRHGYDITDHSQINPELGGEAGFTQLAETLRAHELGLILDVVPNHMGIGDPRNVWWRDVLENGPSSIFAPYFDIDWDPVPPELHGKVLLPVLGDQYGVILERGELRLYYDDDGGFSLGYWEHRFPLNPRSYADILTQRLDDLLSNLGSDHPDAIELQSIITAIGYLPSCHEVSPERIIERNREKEVIKRRIATLVANSEPVRQMIAQALADYNGDPSDPKSFDLLDTLLARQSYRLAFWRVATEEINYRRFFDINDLAAIRVELPDVLQATHDLIMRLLAEGIATGARIDHPDGLWQPATYFRQLQESYLRYAAVFRFGGSAPADLDEQIRRRLAQAERGERPWPLYVVAEKILSHGEPLPSDWAVAGTTGYDFLNQIGGVLIDRSSQRALNRLYSQFAGPQPTFANLVNSKKKEIMLVSLASEVNTLSHLLDRLAERTRRYRDFTLNSLTFAIREVIAGMPVYRTYISSDGVVSQRDEQAIRVAVREAKRRNPRTAAQIFDFIEDTLLLRNLDHFAPEVRDDVVRFVMKFQQLSGPVMAKGVEDTAFYVYNRLVALNEVGGHPELFGCEVSELHAAAQERQRHWPHSMVTTSTHDTKRSEDVRARISVLSELPDEWHRHVIRWSRLNTAKRSTIEGGMAPSRNDEYLLYQTLVGTWESMDQLETFTQRIAAYMEKATREAKVNTSWINPNADYDAAVQRFVRGILDPRRSRRFLDSLDAFAHRIAFFGRWNSLTQTIVRLTTPGVPDLYQGCELWDFSLVDPDNRRPVDFQRRVALLADLRARQAACEKAALADELLASAADGRIKLYTIATALDLRRQRPELFSAGEYLPLTASGPTAEHVIAFARRHPSAGEAITVAPRLTARLSNGREVPPVGALWGETWLPLPQSTPGSRYHNLFTGERLVVTEYSAAPGLALAEILRRWPIALLVRED</sequence>
<dbReference type="SUPFAM" id="SSF51445">
    <property type="entry name" value="(Trans)glycosidases"/>
    <property type="match status" value="1"/>
</dbReference>
<dbReference type="SMART" id="SM00642">
    <property type="entry name" value="Aamy"/>
    <property type="match status" value="1"/>
</dbReference>
<dbReference type="PANTHER" id="PTHR10357">
    <property type="entry name" value="ALPHA-AMYLASE FAMILY MEMBER"/>
    <property type="match status" value="1"/>
</dbReference>
<evidence type="ECO:0000259" key="1">
    <source>
        <dbReference type="SMART" id="SM00642"/>
    </source>
</evidence>
<dbReference type="AlphaFoldDB" id="B8GCD7"/>
<dbReference type="InterPro" id="IPR017853">
    <property type="entry name" value="GH"/>
</dbReference>
<dbReference type="STRING" id="326427.Cagg_2094"/>
<reference evidence="2" key="1">
    <citation type="submission" date="2008-12" db="EMBL/GenBank/DDBJ databases">
        <title>Complete sequence of Chloroflexus aggregans DSM 9485.</title>
        <authorList>
            <consortium name="US DOE Joint Genome Institute"/>
            <person name="Lucas S."/>
            <person name="Copeland A."/>
            <person name="Lapidus A."/>
            <person name="Glavina del Rio T."/>
            <person name="Dalin E."/>
            <person name="Tice H."/>
            <person name="Pitluck S."/>
            <person name="Foster B."/>
            <person name="Larimer F."/>
            <person name="Land M."/>
            <person name="Hauser L."/>
            <person name="Kyrpides N."/>
            <person name="Mikhailova N."/>
            <person name="Bryant D."/>
            <person name="Richardson P."/>
        </authorList>
    </citation>
    <scope>NUCLEOTIDE SEQUENCE</scope>
    <source>
        <strain evidence="2">DSM 9485</strain>
    </source>
</reference>
<dbReference type="InterPro" id="IPR012767">
    <property type="entry name" value="Trehalose_TreY"/>
</dbReference>
<dbReference type="Gene3D" id="3.30.1590.10">
    <property type="entry name" value="Maltooligosyl trehalose synthase, domain 2"/>
    <property type="match status" value="1"/>
</dbReference>
<evidence type="ECO:0000313" key="3">
    <source>
        <dbReference type="Proteomes" id="UP000002508"/>
    </source>
</evidence>
<dbReference type="GO" id="GO:0030980">
    <property type="term" value="P:alpha-glucan catabolic process"/>
    <property type="evidence" value="ECO:0007669"/>
    <property type="project" value="TreeGrafter"/>
</dbReference>
<accession>B8GCD7</accession>
<dbReference type="CDD" id="cd11336">
    <property type="entry name" value="AmyAc_MTSase"/>
    <property type="match status" value="1"/>
</dbReference>
<dbReference type="Proteomes" id="UP000002508">
    <property type="component" value="Chromosome"/>
</dbReference>
<dbReference type="KEGG" id="cag:Cagg_2094"/>
<dbReference type="FunFam" id="3.20.20.80:FF:000341">
    <property type="entry name" value="Maltooligosyl trehalose synthase"/>
    <property type="match status" value="1"/>
</dbReference>
<dbReference type="Pfam" id="PF00128">
    <property type="entry name" value="Alpha-amylase"/>
    <property type="match status" value="1"/>
</dbReference>
<dbReference type="GO" id="GO:0047470">
    <property type="term" value="F:(1,4)-alpha-D-glucan 1-alpha-D-glucosylmutase activity"/>
    <property type="evidence" value="ECO:0007669"/>
    <property type="project" value="UniProtKB-EC"/>
</dbReference>
<gene>
    <name evidence="2" type="ordered locus">Cagg_2094</name>
</gene>
<evidence type="ECO:0000313" key="2">
    <source>
        <dbReference type="EMBL" id="ACL24981.1"/>
    </source>
</evidence>